<feature type="region of interest" description="Disordered" evidence="3">
    <location>
        <begin position="108"/>
        <end position="128"/>
    </location>
</feature>
<comment type="caution">
    <text evidence="4">The sequence shown here is derived from an EMBL/GenBank/DDBJ whole genome shotgun (WGS) entry which is preliminary data.</text>
</comment>
<reference evidence="4" key="1">
    <citation type="journal article" date="2014" name="Int. J. Syst. Evol. Microbiol.">
        <title>Complete genome sequence of Corynebacterium casei LMG S-19264T (=DSM 44701T), isolated from a smear-ripened cheese.</title>
        <authorList>
            <consortium name="US DOE Joint Genome Institute (JGI-PGF)"/>
            <person name="Walter F."/>
            <person name="Albersmeier A."/>
            <person name="Kalinowski J."/>
            <person name="Ruckert C."/>
        </authorList>
    </citation>
    <scope>NUCLEOTIDE SEQUENCE</scope>
    <source>
        <strain evidence="4">VKM Ac-1447</strain>
    </source>
</reference>
<dbReference type="Proteomes" id="UP001142317">
    <property type="component" value="Unassembled WGS sequence"/>
</dbReference>
<dbReference type="InterPro" id="IPR012340">
    <property type="entry name" value="NA-bd_OB-fold"/>
</dbReference>
<dbReference type="SUPFAM" id="SSF50249">
    <property type="entry name" value="Nucleic acid-binding proteins"/>
    <property type="match status" value="1"/>
</dbReference>
<gene>
    <name evidence="4" type="ORF">GCM10017586_18410</name>
</gene>
<dbReference type="PROSITE" id="PS50935">
    <property type="entry name" value="SSB"/>
    <property type="match status" value="1"/>
</dbReference>
<accession>A0A9W6M328</accession>
<evidence type="ECO:0008006" key="6">
    <source>
        <dbReference type="Google" id="ProtNLM"/>
    </source>
</evidence>
<dbReference type="Gene3D" id="2.40.50.140">
    <property type="entry name" value="Nucleic acid-binding proteins"/>
    <property type="match status" value="1"/>
</dbReference>
<organism evidence="4 5">
    <name type="scientific">Microbacterium imperiale</name>
    <dbReference type="NCBI Taxonomy" id="33884"/>
    <lineage>
        <taxon>Bacteria</taxon>
        <taxon>Bacillati</taxon>
        <taxon>Actinomycetota</taxon>
        <taxon>Actinomycetes</taxon>
        <taxon>Micrococcales</taxon>
        <taxon>Microbacteriaceae</taxon>
        <taxon>Microbacterium</taxon>
    </lineage>
</organism>
<dbReference type="EMBL" id="BSEO01000013">
    <property type="protein sequence ID" value="GLJ80158.1"/>
    <property type="molecule type" value="Genomic_DNA"/>
</dbReference>
<sequence>MSARFVTGRLSADPEVQQAGRIQITKFTVLENTYEYRGDERIEGHQPLAHYVEAKFELGANAASSLRKGHAVIVAGVERDASFEGREGTVYRRIIDASAIGPDLAHATAAVEPVRRAPATEEPTPAGS</sequence>
<protein>
    <recommendedName>
        <fullName evidence="6">Single-stranded DNA-binding protein</fullName>
    </recommendedName>
</protein>
<dbReference type="AlphaFoldDB" id="A0A9W6M328"/>
<keyword evidence="1 2" id="KW-0238">DNA-binding</keyword>
<evidence type="ECO:0000313" key="4">
    <source>
        <dbReference type="EMBL" id="GLJ80158.1"/>
    </source>
</evidence>
<dbReference type="GO" id="GO:0003697">
    <property type="term" value="F:single-stranded DNA binding"/>
    <property type="evidence" value="ECO:0007669"/>
    <property type="project" value="InterPro"/>
</dbReference>
<keyword evidence="5" id="KW-1185">Reference proteome</keyword>
<evidence type="ECO:0000313" key="5">
    <source>
        <dbReference type="Proteomes" id="UP001142317"/>
    </source>
</evidence>
<evidence type="ECO:0000256" key="3">
    <source>
        <dbReference type="SAM" id="MobiDB-lite"/>
    </source>
</evidence>
<dbReference type="RefSeq" id="WP_210006411.1">
    <property type="nucleotide sequence ID" value="NZ_BSEO01000013.1"/>
</dbReference>
<evidence type="ECO:0000256" key="1">
    <source>
        <dbReference type="ARBA" id="ARBA00023125"/>
    </source>
</evidence>
<proteinExistence type="predicted"/>
<name>A0A9W6M328_9MICO</name>
<reference evidence="4" key="2">
    <citation type="submission" date="2023-01" db="EMBL/GenBank/DDBJ databases">
        <authorList>
            <person name="Sun Q."/>
            <person name="Evtushenko L."/>
        </authorList>
    </citation>
    <scope>NUCLEOTIDE SEQUENCE</scope>
    <source>
        <strain evidence="4">VKM Ac-1447</strain>
    </source>
</reference>
<dbReference type="InterPro" id="IPR000424">
    <property type="entry name" value="Primosome_PriB/ssb"/>
</dbReference>
<evidence type="ECO:0000256" key="2">
    <source>
        <dbReference type="PROSITE-ProRule" id="PRU00252"/>
    </source>
</evidence>